<reference evidence="2" key="2">
    <citation type="journal article" date="2023" name="Int. J. Mol. Sci.">
        <title>De Novo Assembly and Annotation of 11 Diverse Shrub Willow (Salix) Genomes Reveals Novel Gene Organization in Sex-Linked Regions.</title>
        <authorList>
            <person name="Hyden B."/>
            <person name="Feng K."/>
            <person name="Yates T.B."/>
            <person name="Jawdy S."/>
            <person name="Cereghino C."/>
            <person name="Smart L.B."/>
            <person name="Muchero W."/>
        </authorList>
    </citation>
    <scope>NUCLEOTIDE SEQUENCE</scope>
    <source>
        <tissue evidence="2">Shoot tip</tissue>
    </source>
</reference>
<feature type="region of interest" description="Disordered" evidence="1">
    <location>
        <begin position="41"/>
        <end position="70"/>
    </location>
</feature>
<evidence type="ECO:0000256" key="1">
    <source>
        <dbReference type="SAM" id="MobiDB-lite"/>
    </source>
</evidence>
<dbReference type="Proteomes" id="UP001151532">
    <property type="component" value="Chromosome 10"/>
</dbReference>
<protein>
    <submittedName>
        <fullName evidence="2">Uncharacterized protein</fullName>
    </submittedName>
</protein>
<keyword evidence="3" id="KW-1185">Reference proteome</keyword>
<proteinExistence type="predicted"/>
<name>A0A9Q0TTK8_SALPP</name>
<evidence type="ECO:0000313" key="3">
    <source>
        <dbReference type="Proteomes" id="UP001151532"/>
    </source>
</evidence>
<dbReference type="AlphaFoldDB" id="A0A9Q0TTK8"/>
<evidence type="ECO:0000313" key="2">
    <source>
        <dbReference type="EMBL" id="KAJ6717621.1"/>
    </source>
</evidence>
<sequence length="70" mass="7824">MSQSNRFFWEAMDGTSCWKMTEEEKKESRQHHFPSCSLSRLSAVPPNHSSSSASLSALNSSKFSGNNNIL</sequence>
<dbReference type="EMBL" id="JAPFFK010000014">
    <property type="protein sequence ID" value="KAJ6717621.1"/>
    <property type="molecule type" value="Genomic_DNA"/>
</dbReference>
<gene>
    <name evidence="2" type="ORF">OIU79_005729</name>
</gene>
<accession>A0A9Q0TTK8</accession>
<reference evidence="2" key="1">
    <citation type="submission" date="2022-11" db="EMBL/GenBank/DDBJ databases">
        <authorList>
            <person name="Hyden B.L."/>
            <person name="Feng K."/>
            <person name="Yates T."/>
            <person name="Jawdy S."/>
            <person name="Smart L.B."/>
            <person name="Muchero W."/>
        </authorList>
    </citation>
    <scope>NUCLEOTIDE SEQUENCE</scope>
    <source>
        <tissue evidence="2">Shoot tip</tissue>
    </source>
</reference>
<feature type="compositionally biased region" description="Low complexity" evidence="1">
    <location>
        <begin position="41"/>
        <end position="61"/>
    </location>
</feature>
<comment type="caution">
    <text evidence="2">The sequence shown here is derived from an EMBL/GenBank/DDBJ whole genome shotgun (WGS) entry which is preliminary data.</text>
</comment>
<organism evidence="2 3">
    <name type="scientific">Salix purpurea</name>
    <name type="common">Purple osier willow</name>
    <dbReference type="NCBI Taxonomy" id="77065"/>
    <lineage>
        <taxon>Eukaryota</taxon>
        <taxon>Viridiplantae</taxon>
        <taxon>Streptophyta</taxon>
        <taxon>Embryophyta</taxon>
        <taxon>Tracheophyta</taxon>
        <taxon>Spermatophyta</taxon>
        <taxon>Magnoliopsida</taxon>
        <taxon>eudicotyledons</taxon>
        <taxon>Gunneridae</taxon>
        <taxon>Pentapetalae</taxon>
        <taxon>rosids</taxon>
        <taxon>fabids</taxon>
        <taxon>Malpighiales</taxon>
        <taxon>Salicaceae</taxon>
        <taxon>Saliceae</taxon>
        <taxon>Salix</taxon>
    </lineage>
</organism>